<dbReference type="AlphaFoldDB" id="A0A336LKK4"/>
<dbReference type="PANTHER" id="PTHR37475:SF1">
    <property type="entry name" value="ZYGOTE-SPECIFIC PROTEIN"/>
    <property type="match status" value="1"/>
</dbReference>
<evidence type="ECO:0000313" key="3">
    <source>
        <dbReference type="EMBL" id="SSX18225.1"/>
    </source>
</evidence>
<keyword evidence="1" id="KW-0472">Membrane</keyword>
<sequence length="81" mass="8316">MKNIPIFLLILSLLSYEVQAGIIAAGICYSGYAAVAVACFSAAGVVFGTVKLIQIKASPKLSACNGAFGTCERACMSALSH</sequence>
<keyword evidence="2" id="KW-0732">Signal</keyword>
<feature type="chain" id="PRO_5016413541" evidence="2">
    <location>
        <begin position="21"/>
        <end position="81"/>
    </location>
</feature>
<keyword evidence="1" id="KW-0812">Transmembrane</keyword>
<dbReference type="PANTHER" id="PTHR37475">
    <property type="entry name" value="ZYGOTE-SPECIFIC CLASS V COPY B GENE PROTEIN"/>
    <property type="match status" value="1"/>
</dbReference>
<dbReference type="VEuPathDB" id="VectorBase:CSON008474"/>
<protein>
    <submittedName>
        <fullName evidence="3">CSON008474 protein</fullName>
    </submittedName>
</protein>
<accession>A0A336LKK4</accession>
<organism evidence="3">
    <name type="scientific">Culicoides sonorensis</name>
    <name type="common">Biting midge</name>
    <dbReference type="NCBI Taxonomy" id="179676"/>
    <lineage>
        <taxon>Eukaryota</taxon>
        <taxon>Metazoa</taxon>
        <taxon>Ecdysozoa</taxon>
        <taxon>Arthropoda</taxon>
        <taxon>Hexapoda</taxon>
        <taxon>Insecta</taxon>
        <taxon>Pterygota</taxon>
        <taxon>Neoptera</taxon>
        <taxon>Endopterygota</taxon>
        <taxon>Diptera</taxon>
        <taxon>Nematocera</taxon>
        <taxon>Chironomoidea</taxon>
        <taxon>Ceratopogonidae</taxon>
        <taxon>Ceratopogoninae</taxon>
        <taxon>Culicoides</taxon>
        <taxon>Monoculicoides</taxon>
    </lineage>
</organism>
<gene>
    <name evidence="3" type="primary">CSON008474</name>
</gene>
<keyword evidence="1" id="KW-1133">Transmembrane helix</keyword>
<evidence type="ECO:0000256" key="1">
    <source>
        <dbReference type="SAM" id="Phobius"/>
    </source>
</evidence>
<name>A0A336LKK4_CULSO</name>
<feature type="transmembrane region" description="Helical" evidence="1">
    <location>
        <begin position="30"/>
        <end position="50"/>
    </location>
</feature>
<reference evidence="3" key="1">
    <citation type="submission" date="2018-07" db="EMBL/GenBank/DDBJ databases">
        <authorList>
            <person name="Quirk P.G."/>
            <person name="Krulwich T.A."/>
        </authorList>
    </citation>
    <scope>NUCLEOTIDE SEQUENCE</scope>
</reference>
<feature type="signal peptide" evidence="2">
    <location>
        <begin position="1"/>
        <end position="20"/>
    </location>
</feature>
<evidence type="ECO:0000256" key="2">
    <source>
        <dbReference type="SAM" id="SignalP"/>
    </source>
</evidence>
<dbReference type="EMBL" id="UFQT01000031">
    <property type="protein sequence ID" value="SSX18225.1"/>
    <property type="molecule type" value="Genomic_DNA"/>
</dbReference>
<proteinExistence type="predicted"/>